<evidence type="ECO:0000256" key="2">
    <source>
        <dbReference type="ARBA" id="ARBA00006704"/>
    </source>
</evidence>
<comment type="function">
    <text evidence="12">Key component of the F(0) channel; it plays a direct role in translocation across the membrane. A homomeric c-ring of between 10-14 subunits forms the central stalk rotor element with the F(1) delta and epsilon subunits.</text>
</comment>
<evidence type="ECO:0000256" key="3">
    <source>
        <dbReference type="ARBA" id="ARBA00022448"/>
    </source>
</evidence>
<feature type="domain" description="V-ATPase proteolipid subunit C-like" evidence="13">
    <location>
        <begin position="38"/>
        <end position="99"/>
    </location>
</feature>
<keyword evidence="11 12" id="KW-0066">ATP synthesis</keyword>
<evidence type="ECO:0000256" key="8">
    <source>
        <dbReference type="ARBA" id="ARBA00023065"/>
    </source>
</evidence>
<keyword evidence="9 12" id="KW-0446">Lipid-binding</keyword>
<name>A0A809SK59_9BACT</name>
<dbReference type="SUPFAM" id="SSF81333">
    <property type="entry name" value="F1F0 ATP synthase subunit C"/>
    <property type="match status" value="1"/>
</dbReference>
<feature type="transmembrane region" description="Helical" evidence="12">
    <location>
        <begin position="31"/>
        <end position="56"/>
    </location>
</feature>
<evidence type="ECO:0000256" key="12">
    <source>
        <dbReference type="HAMAP-Rule" id="MF_01396"/>
    </source>
</evidence>
<dbReference type="GO" id="GO:0046933">
    <property type="term" value="F:proton-transporting ATP synthase activity, rotational mechanism"/>
    <property type="evidence" value="ECO:0007669"/>
    <property type="project" value="UniProtKB-UniRule"/>
</dbReference>
<dbReference type="GO" id="GO:0045259">
    <property type="term" value="C:proton-transporting ATP synthase complex"/>
    <property type="evidence" value="ECO:0007669"/>
    <property type="project" value="UniProtKB-KW"/>
</dbReference>
<evidence type="ECO:0000313" key="14">
    <source>
        <dbReference type="EMBL" id="BBU47666.1"/>
    </source>
</evidence>
<dbReference type="PROSITE" id="PS00605">
    <property type="entry name" value="ATPASE_C"/>
    <property type="match status" value="1"/>
</dbReference>
<dbReference type="RefSeq" id="WP_161553131.1">
    <property type="nucleotide sequence ID" value="NZ_AP022325.1"/>
</dbReference>
<dbReference type="GO" id="GO:0008289">
    <property type="term" value="F:lipid binding"/>
    <property type="evidence" value="ECO:0007669"/>
    <property type="project" value="UniProtKB-KW"/>
</dbReference>
<evidence type="ECO:0000313" key="15">
    <source>
        <dbReference type="Proteomes" id="UP000464317"/>
    </source>
</evidence>
<dbReference type="GeneID" id="89496537"/>
<keyword evidence="6 12" id="KW-0375">Hydrogen ion transport</keyword>
<organism evidence="14 15">
    <name type="scientific">Mycoplasmopsis felis</name>
    <dbReference type="NCBI Taxonomy" id="33923"/>
    <lineage>
        <taxon>Bacteria</taxon>
        <taxon>Bacillati</taxon>
        <taxon>Mycoplasmatota</taxon>
        <taxon>Mycoplasmoidales</taxon>
        <taxon>Metamycoplasmataceae</taxon>
        <taxon>Mycoplasmopsis</taxon>
    </lineage>
</organism>
<keyword evidence="8 12" id="KW-0406">Ion transport</keyword>
<keyword evidence="15" id="KW-1185">Reference proteome</keyword>
<evidence type="ECO:0000256" key="4">
    <source>
        <dbReference type="ARBA" id="ARBA00022547"/>
    </source>
</evidence>
<keyword evidence="10 12" id="KW-0472">Membrane</keyword>
<feature type="site" description="Reversibly protonated during proton transport" evidence="12">
    <location>
        <position position="87"/>
    </location>
</feature>
<evidence type="ECO:0000256" key="6">
    <source>
        <dbReference type="ARBA" id="ARBA00022781"/>
    </source>
</evidence>
<dbReference type="PANTHER" id="PTHR10031:SF0">
    <property type="entry name" value="ATPASE PROTEIN 9"/>
    <property type="match status" value="1"/>
</dbReference>
<dbReference type="InterPro" id="IPR005953">
    <property type="entry name" value="ATP_synth_csu_bac/chlpt"/>
</dbReference>
<proteinExistence type="inferred from homology"/>
<dbReference type="InterPro" id="IPR000454">
    <property type="entry name" value="ATP_synth_F0_csu"/>
</dbReference>
<keyword evidence="12" id="KW-1003">Cell membrane</keyword>
<gene>
    <name evidence="12" type="primary">atpE</name>
    <name evidence="14" type="ORF">JPM2_3590</name>
</gene>
<dbReference type="AlphaFoldDB" id="A0A809SK59"/>
<dbReference type="Pfam" id="PF00137">
    <property type="entry name" value="ATP-synt_C"/>
    <property type="match status" value="1"/>
</dbReference>
<evidence type="ECO:0000256" key="9">
    <source>
        <dbReference type="ARBA" id="ARBA00023121"/>
    </source>
</evidence>
<keyword evidence="4 12" id="KW-0138">CF(0)</keyword>
<feature type="transmembrane region" description="Helical" evidence="12">
    <location>
        <begin position="77"/>
        <end position="104"/>
    </location>
</feature>
<evidence type="ECO:0000256" key="10">
    <source>
        <dbReference type="ARBA" id="ARBA00023136"/>
    </source>
</evidence>
<dbReference type="HAMAP" id="MF_01396">
    <property type="entry name" value="ATP_synth_c_bact"/>
    <property type="match status" value="1"/>
</dbReference>
<dbReference type="Proteomes" id="UP000464317">
    <property type="component" value="Chromosome"/>
</dbReference>
<comment type="similarity">
    <text evidence="2 12">Belongs to the ATPase C chain family.</text>
</comment>
<dbReference type="GO" id="GO:0033177">
    <property type="term" value="C:proton-transporting two-sector ATPase complex, proton-transporting domain"/>
    <property type="evidence" value="ECO:0007669"/>
    <property type="project" value="InterPro"/>
</dbReference>
<evidence type="ECO:0000256" key="11">
    <source>
        <dbReference type="ARBA" id="ARBA00023310"/>
    </source>
</evidence>
<evidence type="ECO:0000256" key="1">
    <source>
        <dbReference type="ARBA" id="ARBA00004141"/>
    </source>
</evidence>
<keyword evidence="7 12" id="KW-1133">Transmembrane helix</keyword>
<dbReference type="GO" id="GO:0005886">
    <property type="term" value="C:plasma membrane"/>
    <property type="evidence" value="ECO:0007669"/>
    <property type="project" value="UniProtKB-SubCell"/>
</dbReference>
<reference evidence="14 15" key="1">
    <citation type="submission" date="2020-01" db="EMBL/GenBank/DDBJ databases">
        <title>Complete genome sequence of Mycoplasma felis strain Myco-2.</title>
        <authorList>
            <person name="Kinoshita Y."/>
            <person name="Niwa H."/>
            <person name="Uchida-Fujii E."/>
            <person name="Nukada T."/>
        </authorList>
    </citation>
    <scope>NUCLEOTIDE SEQUENCE [LARGE SCALE GENOMIC DNA]</scope>
    <source>
        <strain evidence="14 15">Myco-2</strain>
    </source>
</reference>
<dbReference type="Gene3D" id="1.20.120.610">
    <property type="entry name" value="lithium bound rotor ring of v- atpase"/>
    <property type="match status" value="1"/>
</dbReference>
<evidence type="ECO:0000259" key="13">
    <source>
        <dbReference type="Pfam" id="PF00137"/>
    </source>
</evidence>
<dbReference type="InterPro" id="IPR035921">
    <property type="entry name" value="F/V-ATP_Csub_sf"/>
</dbReference>
<keyword evidence="5 12" id="KW-0812">Transmembrane</keyword>
<dbReference type="EMBL" id="AP022325">
    <property type="protein sequence ID" value="BBU47666.1"/>
    <property type="molecule type" value="Genomic_DNA"/>
</dbReference>
<comment type="subcellular location">
    <subcellularLocation>
        <location evidence="12">Cell membrane</location>
        <topology evidence="12">Multi-pass membrane protein</topology>
    </subcellularLocation>
    <subcellularLocation>
        <location evidence="1">Membrane</location>
        <topology evidence="1">Multi-pass membrane protein</topology>
    </subcellularLocation>
</comment>
<dbReference type="KEGG" id="mfel:JPM2_3590"/>
<dbReference type="InterPro" id="IPR002379">
    <property type="entry name" value="ATPase_proteolipid_c-like_dom"/>
</dbReference>
<keyword evidence="3 12" id="KW-0813">Transport</keyword>
<dbReference type="CDD" id="cd18184">
    <property type="entry name" value="ATP-synt_Fo_c_NaATPase"/>
    <property type="match status" value="1"/>
</dbReference>
<sequence length="105" mass="10464">MLSTINTVLETTTEVATKTTEQSSNTTGTSVGLGLVAIGAGIAALGVIGTGIGQGYAAGKAAEAVGRNPEAEPKIKLMLIIGAGIAETAAIYAFVIAMIVLFVLK</sequence>
<evidence type="ECO:0000256" key="7">
    <source>
        <dbReference type="ARBA" id="ARBA00022989"/>
    </source>
</evidence>
<accession>A0A809SK59</accession>
<dbReference type="InterPro" id="IPR020537">
    <property type="entry name" value="ATP_synth_F0_csu_DDCD_BS"/>
</dbReference>
<evidence type="ECO:0000256" key="5">
    <source>
        <dbReference type="ARBA" id="ARBA00022692"/>
    </source>
</evidence>
<dbReference type="PANTHER" id="PTHR10031">
    <property type="entry name" value="ATP SYNTHASE LIPID-BINDING PROTEIN, MITOCHONDRIAL"/>
    <property type="match status" value="1"/>
</dbReference>
<comment type="function">
    <text evidence="12">F(1)F(0) ATP synthase produces ATP from ADP in the presence of a proton or sodium gradient. F-type ATPases consist of two structural domains, F(1) containing the extramembraneous catalytic core and F(0) containing the membrane proton channel, linked together by a central stalk and a peripheral stalk. During catalysis, ATP synthesis in the catalytic domain of F(1) is coupled via a rotary mechanism of the central stalk subunits to proton translocation.</text>
</comment>
<dbReference type="NCBIfam" id="TIGR01260">
    <property type="entry name" value="ATP_synt_c"/>
    <property type="match status" value="1"/>
</dbReference>
<protein>
    <recommendedName>
        <fullName evidence="12">ATP synthase subunit c</fullName>
    </recommendedName>
    <alternativeName>
        <fullName evidence="12">ATP synthase F(0) sector subunit c</fullName>
    </alternativeName>
    <alternativeName>
        <fullName evidence="12">F-type ATPase subunit c</fullName>
        <shortName evidence="12">F-ATPase subunit c</shortName>
    </alternativeName>
    <alternativeName>
        <fullName evidence="12">Lipid-binding protein</fullName>
    </alternativeName>
</protein>
<dbReference type="PRINTS" id="PR00124">
    <property type="entry name" value="ATPASEC"/>
</dbReference>